<gene>
    <name evidence="1" type="ORF">SPSK_06771</name>
</gene>
<evidence type="ECO:0000313" key="2">
    <source>
        <dbReference type="Proteomes" id="UP000033710"/>
    </source>
</evidence>
<evidence type="ECO:0000313" key="1">
    <source>
        <dbReference type="EMBL" id="KJR89839.1"/>
    </source>
</evidence>
<accession>A0A0F2ML93</accession>
<name>A0A0F2ML93_SPOSC</name>
<dbReference type="EMBL" id="AXCR01000001">
    <property type="protein sequence ID" value="KJR89839.1"/>
    <property type="molecule type" value="Genomic_DNA"/>
</dbReference>
<protein>
    <submittedName>
        <fullName evidence="1">Uncharacterized protein</fullName>
    </submittedName>
</protein>
<reference evidence="1 2" key="1">
    <citation type="journal article" date="2014" name="BMC Genomics">
        <title>Comparative genomics of the major fungal agents of human and animal Sporotrichosis: Sporothrix schenckii and Sporothrix brasiliensis.</title>
        <authorList>
            <person name="Teixeira M.M."/>
            <person name="de Almeida L.G."/>
            <person name="Kubitschek-Barreira P."/>
            <person name="Alves F.L."/>
            <person name="Kioshima E.S."/>
            <person name="Abadio A.K."/>
            <person name="Fernandes L."/>
            <person name="Derengowski L.S."/>
            <person name="Ferreira K.S."/>
            <person name="Souza R.C."/>
            <person name="Ruiz J.C."/>
            <person name="de Andrade N.C."/>
            <person name="Paes H.C."/>
            <person name="Nicola A.M."/>
            <person name="Albuquerque P."/>
            <person name="Gerber A.L."/>
            <person name="Martins V.P."/>
            <person name="Peconick L.D."/>
            <person name="Neto A.V."/>
            <person name="Chaucanez C.B."/>
            <person name="Silva P.A."/>
            <person name="Cunha O.L."/>
            <person name="de Oliveira F.F."/>
            <person name="dos Santos T.C."/>
            <person name="Barros A.L."/>
            <person name="Soares M.A."/>
            <person name="de Oliveira L.M."/>
            <person name="Marini M.M."/>
            <person name="Villalobos-Duno H."/>
            <person name="Cunha M.M."/>
            <person name="de Hoog S."/>
            <person name="da Silveira J.F."/>
            <person name="Henrissat B."/>
            <person name="Nino-Vega G.A."/>
            <person name="Cisalpino P.S."/>
            <person name="Mora-Montes H.M."/>
            <person name="Almeida S.R."/>
            <person name="Stajich J.E."/>
            <person name="Lopes-Bezerra L.M."/>
            <person name="Vasconcelos A.T."/>
            <person name="Felipe M.S."/>
        </authorList>
    </citation>
    <scope>NUCLEOTIDE SEQUENCE [LARGE SCALE GENOMIC DNA]</scope>
    <source>
        <strain evidence="1 2">1099-18</strain>
    </source>
</reference>
<sequence>MSDKDRETIDFIHAVTEYSGTIHVPRANGLEMQMTRHGPEPDCRIAVGSPGHALTVPTLNTHVAMQVSFLQSVLGRELSRVCMIRVAETYLWRCTYREEVL</sequence>
<dbReference type="Proteomes" id="UP000033710">
    <property type="component" value="Unassembled WGS sequence"/>
</dbReference>
<dbReference type="VEuPathDB" id="FungiDB:SPSK_06771"/>
<dbReference type="GeneID" id="27668744"/>
<comment type="caution">
    <text evidence="1">The sequence shown here is derived from an EMBL/GenBank/DDBJ whole genome shotgun (WGS) entry which is preliminary data.</text>
</comment>
<organism evidence="1 2">
    <name type="scientific">Sporothrix schenckii 1099-18</name>
    <dbReference type="NCBI Taxonomy" id="1397361"/>
    <lineage>
        <taxon>Eukaryota</taxon>
        <taxon>Fungi</taxon>
        <taxon>Dikarya</taxon>
        <taxon>Ascomycota</taxon>
        <taxon>Pezizomycotina</taxon>
        <taxon>Sordariomycetes</taxon>
        <taxon>Sordariomycetidae</taxon>
        <taxon>Ophiostomatales</taxon>
        <taxon>Ophiostomataceae</taxon>
        <taxon>Sporothrix</taxon>
    </lineage>
</organism>
<dbReference type="RefSeq" id="XP_016592515.1">
    <property type="nucleotide sequence ID" value="XM_016733467.1"/>
</dbReference>
<dbReference type="KEGG" id="ssck:SPSK_06771"/>
<reference evidence="1 2" key="2">
    <citation type="journal article" date="2015" name="Eukaryot. Cell">
        <title>Asexual propagation of a virulent clone complex in a human and feline outbreak of sporotrichosis.</title>
        <authorList>
            <person name="Teixeira Mde M."/>
            <person name="Rodrigues A.M."/>
            <person name="Tsui C.K."/>
            <person name="de Almeida L.G."/>
            <person name="Van Diepeningen A.D."/>
            <person name="van den Ende B.G."/>
            <person name="Fernandes G.F."/>
            <person name="Kano R."/>
            <person name="Hamelin R.C."/>
            <person name="Lopes-Bezerra L.M."/>
            <person name="Vasconcelos A.T."/>
            <person name="de Hoog S."/>
            <person name="de Camargo Z.P."/>
            <person name="Felipe M.S."/>
        </authorList>
    </citation>
    <scope>NUCLEOTIDE SEQUENCE [LARGE SCALE GENOMIC DNA]</scope>
    <source>
        <strain evidence="1 2">1099-18</strain>
    </source>
</reference>
<dbReference type="AlphaFoldDB" id="A0A0F2ML93"/>
<proteinExistence type="predicted"/>